<dbReference type="GO" id="GO:0003677">
    <property type="term" value="F:DNA binding"/>
    <property type="evidence" value="ECO:0007669"/>
    <property type="project" value="UniProtKB-KW"/>
</dbReference>
<keyword evidence="11" id="KW-1185">Reference proteome</keyword>
<evidence type="ECO:0000256" key="2">
    <source>
        <dbReference type="ARBA" id="ARBA00023015"/>
    </source>
</evidence>
<dbReference type="InterPro" id="IPR001138">
    <property type="entry name" value="Zn2Cys6_DnaBD"/>
</dbReference>
<dbReference type="GO" id="GO:0006351">
    <property type="term" value="P:DNA-templated transcription"/>
    <property type="evidence" value="ECO:0007669"/>
    <property type="project" value="InterPro"/>
</dbReference>
<dbReference type="PANTHER" id="PTHR47785:SF1">
    <property type="entry name" value="TRANSCRIPTION FACTOR, PUTATIVE (AFU_ORTHOLOGUE AFUA_5G14530)-RELATED"/>
    <property type="match status" value="1"/>
</dbReference>
<dbReference type="InterPro" id="IPR053181">
    <property type="entry name" value="EcdB-like_regulator"/>
</dbReference>
<keyword evidence="1" id="KW-0479">Metal-binding</keyword>
<feature type="domain" description="Xylanolytic transcriptional activator regulatory" evidence="9">
    <location>
        <begin position="275"/>
        <end position="444"/>
    </location>
</feature>
<keyword evidence="5" id="KW-0539">Nucleus</keyword>
<keyword evidence="2" id="KW-0805">Transcription regulation</keyword>
<proteinExistence type="predicted"/>
<reference evidence="10 11" key="1">
    <citation type="journal article" date="2013" name="PLoS ONE">
        <title>Genomic and secretomic analyses reveal unique features of the lignocellulolytic enzyme system of Penicillium decumbens.</title>
        <authorList>
            <person name="Liu G."/>
            <person name="Zhang L."/>
            <person name="Wei X."/>
            <person name="Zou G."/>
            <person name="Qin Y."/>
            <person name="Ma L."/>
            <person name="Li J."/>
            <person name="Zheng H."/>
            <person name="Wang S."/>
            <person name="Wang C."/>
            <person name="Xun L."/>
            <person name="Zhao G.-P."/>
            <person name="Zhou Z."/>
            <person name="Qu Y."/>
        </authorList>
    </citation>
    <scope>NUCLEOTIDE SEQUENCE [LARGE SCALE GENOMIC DNA]</scope>
    <source>
        <strain evidence="11">114-2 / CGMCC 5302</strain>
    </source>
</reference>
<keyword evidence="7" id="KW-0732">Signal</keyword>
<name>S8B8L3_PENO1</name>
<feature type="domain" description="Zn(2)-C6 fungal-type" evidence="8">
    <location>
        <begin position="37"/>
        <end position="56"/>
    </location>
</feature>
<dbReference type="GO" id="GO:0008270">
    <property type="term" value="F:zinc ion binding"/>
    <property type="evidence" value="ECO:0007669"/>
    <property type="project" value="InterPro"/>
</dbReference>
<evidence type="ECO:0000256" key="5">
    <source>
        <dbReference type="ARBA" id="ARBA00023242"/>
    </source>
</evidence>
<dbReference type="HOGENOM" id="CLU_004835_4_1_1"/>
<feature type="compositionally biased region" description="Polar residues" evidence="6">
    <location>
        <begin position="104"/>
        <end position="130"/>
    </location>
</feature>
<dbReference type="Gene3D" id="4.10.240.10">
    <property type="entry name" value="Zn(2)-C6 fungal-type DNA-binding domain"/>
    <property type="match status" value="1"/>
</dbReference>
<evidence type="ECO:0000313" key="11">
    <source>
        <dbReference type="Proteomes" id="UP000019376"/>
    </source>
</evidence>
<dbReference type="PANTHER" id="PTHR47785">
    <property type="entry name" value="ZN(II)2CYS6 TRANSCRIPTION FACTOR (EUROFUNG)-RELATED-RELATED"/>
    <property type="match status" value="1"/>
</dbReference>
<dbReference type="InterPro" id="IPR036864">
    <property type="entry name" value="Zn2-C6_fun-type_DNA-bd_sf"/>
</dbReference>
<dbReference type="Pfam" id="PF00172">
    <property type="entry name" value="Zn_clus"/>
    <property type="match status" value="1"/>
</dbReference>
<evidence type="ECO:0000259" key="8">
    <source>
        <dbReference type="Pfam" id="PF00172"/>
    </source>
</evidence>
<dbReference type="GO" id="GO:0000981">
    <property type="term" value="F:DNA-binding transcription factor activity, RNA polymerase II-specific"/>
    <property type="evidence" value="ECO:0007669"/>
    <property type="project" value="InterPro"/>
</dbReference>
<dbReference type="STRING" id="933388.S8B8L3"/>
<dbReference type="OrthoDB" id="4685598at2759"/>
<evidence type="ECO:0000256" key="7">
    <source>
        <dbReference type="SAM" id="SignalP"/>
    </source>
</evidence>
<evidence type="ECO:0000256" key="4">
    <source>
        <dbReference type="ARBA" id="ARBA00023163"/>
    </source>
</evidence>
<feature type="region of interest" description="Disordered" evidence="6">
    <location>
        <begin position="91"/>
        <end position="130"/>
    </location>
</feature>
<sequence length="616" mass="68761">MVTSAKEHLSRLVMILRLILAGFSDAVPSVTPVGIAKCDGRRPCTTCSQVGTECIYGSEAVNKSKSDLILDVAIRSENLLQELSAQLSQTRANPRSPSLVRSAISPQTGVSPSAASNIHRGNSQTDHISNATLSPFHASTTEHILSWPQFIEFGSLIQGKGLSVFHLEQSRLPHPQRPNTVLPFVSQEEVERLVQSFERGINFWYPTMARHVTEDIRSRLVAAKFDEDTYSCLSFLVMALGCAGELVGSLSYPGVRQPDQTNQQNQWRLLADIYFDCAFKKIHIAQAEFSAEAVQCLFFTGLYFSYLQRPLQAWSFISSAATKCRLLLSYESPDKSPEQMESLRRIFWSCYILESDFLAELAGLPQTGIADIESSVPLPGTYSTQDSKVDQEQSSLYFLACISMRRLLNRVHDLLYARGAGVGFDTSQFPSVVSELAFQLDEWKELLPYPFQFSVNLEPTRTEEGAFLRQRYLTCKSVIYRPYLTWALSNGENIEGCPPIVMEGSRLCLQSCWMHAQNLRGLRHTIMVDTWICSLSMASVILITLAASRVRALRPLITPEIVEIGSHLSQLLTQWTCIPGGPKSPSVNQSIDLIENVSKLLQFTLRDRANGDHRGS</sequence>
<dbReference type="CDD" id="cd12148">
    <property type="entry name" value="fungal_TF_MHR"/>
    <property type="match status" value="1"/>
</dbReference>
<dbReference type="eggNOG" id="ENOG502RJBF">
    <property type="taxonomic scope" value="Eukaryota"/>
</dbReference>
<dbReference type="InterPro" id="IPR007219">
    <property type="entry name" value="XnlR_reg_dom"/>
</dbReference>
<dbReference type="PhylomeDB" id="S8B8L3"/>
<gene>
    <name evidence="10" type="ORF">PDE_06057</name>
</gene>
<dbReference type="Proteomes" id="UP000019376">
    <property type="component" value="Unassembled WGS sequence"/>
</dbReference>
<feature type="chain" id="PRO_5004548366" evidence="7">
    <location>
        <begin position="27"/>
        <end position="616"/>
    </location>
</feature>
<protein>
    <submittedName>
        <fullName evidence="10">Uncharacterized protein</fullName>
    </submittedName>
</protein>
<evidence type="ECO:0000256" key="1">
    <source>
        <dbReference type="ARBA" id="ARBA00022723"/>
    </source>
</evidence>
<dbReference type="AlphaFoldDB" id="S8B8L3"/>
<keyword evidence="3" id="KW-0238">DNA-binding</keyword>
<dbReference type="CDD" id="cd00067">
    <property type="entry name" value="GAL4"/>
    <property type="match status" value="1"/>
</dbReference>
<accession>S8B8L3</accession>
<organism evidence="10 11">
    <name type="scientific">Penicillium oxalicum (strain 114-2 / CGMCC 5302)</name>
    <name type="common">Penicillium decumbens</name>
    <dbReference type="NCBI Taxonomy" id="933388"/>
    <lineage>
        <taxon>Eukaryota</taxon>
        <taxon>Fungi</taxon>
        <taxon>Dikarya</taxon>
        <taxon>Ascomycota</taxon>
        <taxon>Pezizomycotina</taxon>
        <taxon>Eurotiomycetes</taxon>
        <taxon>Eurotiomycetidae</taxon>
        <taxon>Eurotiales</taxon>
        <taxon>Aspergillaceae</taxon>
        <taxon>Penicillium</taxon>
    </lineage>
</organism>
<evidence type="ECO:0000313" key="10">
    <source>
        <dbReference type="EMBL" id="EPS31102.1"/>
    </source>
</evidence>
<feature type="signal peptide" evidence="7">
    <location>
        <begin position="1"/>
        <end position="26"/>
    </location>
</feature>
<dbReference type="Pfam" id="PF04082">
    <property type="entry name" value="Fungal_trans"/>
    <property type="match status" value="1"/>
</dbReference>
<evidence type="ECO:0000256" key="3">
    <source>
        <dbReference type="ARBA" id="ARBA00023125"/>
    </source>
</evidence>
<keyword evidence="4" id="KW-0804">Transcription</keyword>
<dbReference type="EMBL" id="KB644413">
    <property type="protein sequence ID" value="EPS31102.1"/>
    <property type="molecule type" value="Genomic_DNA"/>
</dbReference>
<evidence type="ECO:0000259" key="9">
    <source>
        <dbReference type="Pfam" id="PF04082"/>
    </source>
</evidence>
<evidence type="ECO:0000256" key="6">
    <source>
        <dbReference type="SAM" id="MobiDB-lite"/>
    </source>
</evidence>